<gene>
    <name evidence="9 13" type="primary">dnaK</name>
    <name evidence="13" type="ORF">MF626_000503</name>
</gene>
<accession>A0A074LD45</accession>
<evidence type="ECO:0000256" key="8">
    <source>
        <dbReference type="ARBA" id="ARBA00023186"/>
    </source>
</evidence>
<keyword evidence="6 9" id="KW-0067">ATP-binding</keyword>
<dbReference type="InterPro" id="IPR012725">
    <property type="entry name" value="Chaperone_DnaK"/>
</dbReference>
<evidence type="ECO:0000313" key="14">
    <source>
        <dbReference type="Proteomes" id="UP001055784"/>
    </source>
</evidence>
<dbReference type="PANTHER" id="PTHR19375">
    <property type="entry name" value="HEAT SHOCK PROTEIN 70KDA"/>
    <property type="match status" value="1"/>
</dbReference>
<evidence type="ECO:0000256" key="2">
    <source>
        <dbReference type="ARBA" id="ARBA00007381"/>
    </source>
</evidence>
<evidence type="ECO:0000256" key="5">
    <source>
        <dbReference type="ARBA" id="ARBA00022741"/>
    </source>
</evidence>
<comment type="function">
    <text evidence="1 9">Acts as a chaperone.</text>
</comment>
<dbReference type="InterPro" id="IPR029047">
    <property type="entry name" value="HSP70_peptide-bd_sf"/>
</dbReference>
<organism evidence="13 14">
    <name type="scientific">Paenibacillus polymyxa</name>
    <name type="common">Bacillus polymyxa</name>
    <dbReference type="NCBI Taxonomy" id="1406"/>
    <lineage>
        <taxon>Bacteria</taxon>
        <taxon>Bacillati</taxon>
        <taxon>Bacillota</taxon>
        <taxon>Bacilli</taxon>
        <taxon>Bacillales</taxon>
        <taxon>Paenibacillaceae</taxon>
        <taxon>Paenibacillus</taxon>
    </lineage>
</organism>
<dbReference type="FunFam" id="3.90.640.10:FF:000003">
    <property type="entry name" value="Molecular chaperone DnaK"/>
    <property type="match status" value="1"/>
</dbReference>
<dbReference type="SUPFAM" id="SSF100920">
    <property type="entry name" value="Heat shock protein 70kD (HSP70), peptide-binding domain"/>
    <property type="match status" value="1"/>
</dbReference>
<feature type="coiled-coil region" evidence="11">
    <location>
        <begin position="223"/>
        <end position="250"/>
    </location>
</feature>
<feature type="region of interest" description="Disordered" evidence="12">
    <location>
        <begin position="582"/>
        <end position="614"/>
    </location>
</feature>
<dbReference type="NCBIfam" id="NF001413">
    <property type="entry name" value="PRK00290.1"/>
    <property type="match status" value="1"/>
</dbReference>
<dbReference type="PROSITE" id="PS00297">
    <property type="entry name" value="HSP70_1"/>
    <property type="match status" value="1"/>
</dbReference>
<dbReference type="SUPFAM" id="SSF53067">
    <property type="entry name" value="Actin-like ATPase domain"/>
    <property type="match status" value="2"/>
</dbReference>
<dbReference type="InterPro" id="IPR029048">
    <property type="entry name" value="HSP70_C_sf"/>
</dbReference>
<dbReference type="HAMAP" id="MF_00332">
    <property type="entry name" value="DnaK"/>
    <property type="match status" value="1"/>
</dbReference>
<evidence type="ECO:0000256" key="6">
    <source>
        <dbReference type="ARBA" id="ARBA00022840"/>
    </source>
</evidence>
<evidence type="ECO:0000313" key="13">
    <source>
        <dbReference type="EMBL" id="URJ51107.1"/>
    </source>
</evidence>
<dbReference type="CDD" id="cd10234">
    <property type="entry name" value="ASKHA_NBD_HSP70_DnaK-like"/>
    <property type="match status" value="1"/>
</dbReference>
<dbReference type="PROSITE" id="PS01036">
    <property type="entry name" value="HSP70_3"/>
    <property type="match status" value="1"/>
</dbReference>
<keyword evidence="5 9" id="KW-0547">Nucleotide-binding</keyword>
<sequence length="614" mass="65892">MSKVIGIDLGTTNSCVAVMEGGEAVVIPNPEGARTTPSVVGFKKDGERTVGETAKRQAITNPDRTIMSIKRHMGTNHKESIDGKEYSAQEISAMILQKLKSDAEAYLGQTVSQAVITVPAYFNDGQRQATKDAGKIAGLEVLRIVNEPTAAALAYGMEKSEDQTILVYDLGGGTFDVSILELGDGFFEVKATSGDNKLGGDDFDQVIIDYLVNEFKKDQGIDLSKDKAAVQRLKDAAEKAKKELSGVLTTTISLPFITVADGVPQHLELNLTRAKFEELSEGLVERTLGPTRQAMKDAGMSASDIDKIVLVGGSTRIPAVQEAIKKLTGKEPHKGVNPDEVVALGAAVQAGVLTGDVKDVVLLDVTPLSLGIETAGGVFTKMIDRNTTIPTSKSQVFSTYADNQPSVEIHVLQGEREMAAGNKTLGRFQLGDIPPAPRGVPQIEVTFDLDANGIVNVSATDKGTGKSQKITITSSSGLSDEEVERMMKDAELHAEEDKKRKDLVEAKNAADQLIYSVDKTIKDLGEKADAGEVEKANAAKENLQKTLETDNLEDIKKATEELTEIVQQLSVKLYEQAAQEAQAQQAQDGAADSKGRDNVVDADYEVVDEDQKKD</sequence>
<evidence type="ECO:0000256" key="4">
    <source>
        <dbReference type="ARBA" id="ARBA00022553"/>
    </source>
</evidence>
<feature type="coiled-coil region" evidence="11">
    <location>
        <begin position="533"/>
        <end position="572"/>
    </location>
</feature>
<dbReference type="Gene3D" id="1.20.1270.10">
    <property type="match status" value="1"/>
</dbReference>
<protein>
    <recommendedName>
        <fullName evidence="3 9">Chaperone protein DnaK</fullName>
    </recommendedName>
    <alternativeName>
        <fullName evidence="9">HSP70</fullName>
    </alternativeName>
    <alternativeName>
        <fullName evidence="9">Heat shock 70 kDa protein</fullName>
    </alternativeName>
    <alternativeName>
        <fullName evidence="9">Heat shock protein 70</fullName>
    </alternativeName>
</protein>
<evidence type="ECO:0000256" key="12">
    <source>
        <dbReference type="SAM" id="MobiDB-lite"/>
    </source>
</evidence>
<evidence type="ECO:0000256" key="10">
    <source>
        <dbReference type="RuleBase" id="RU003322"/>
    </source>
</evidence>
<dbReference type="PROSITE" id="PS00329">
    <property type="entry name" value="HSP70_2"/>
    <property type="match status" value="1"/>
</dbReference>
<dbReference type="NCBIfam" id="TIGR02350">
    <property type="entry name" value="prok_dnaK"/>
    <property type="match status" value="1"/>
</dbReference>
<dbReference type="FunFam" id="1.20.1270.10:FF:000001">
    <property type="entry name" value="Molecular chaperone DnaK"/>
    <property type="match status" value="1"/>
</dbReference>
<comment type="similarity">
    <text evidence="2 9 10">Belongs to the heat shock protein 70 family.</text>
</comment>
<feature type="modified residue" description="Phosphothreonine; by autocatalysis" evidence="9">
    <location>
        <position position="174"/>
    </location>
</feature>
<dbReference type="Pfam" id="PF00012">
    <property type="entry name" value="HSP70"/>
    <property type="match status" value="2"/>
</dbReference>
<reference evidence="13" key="1">
    <citation type="submission" date="2022-11" db="EMBL/GenBank/DDBJ databases">
        <authorList>
            <person name="Vasilchenko N.G."/>
            <person name="Prazdnova E.V."/>
            <person name="Gorovtsov A.V."/>
            <person name="Chistyakov V.A."/>
            <person name="Pak M.L."/>
        </authorList>
    </citation>
    <scope>NUCLEOTIDE SEQUENCE</scope>
    <source>
        <strain evidence="13">R 4.5</strain>
    </source>
</reference>
<dbReference type="InterPro" id="IPR043129">
    <property type="entry name" value="ATPase_NBD"/>
</dbReference>
<keyword evidence="4 9" id="KW-0597">Phosphoprotein</keyword>
<keyword evidence="7 9" id="KW-0346">Stress response</keyword>
<dbReference type="Proteomes" id="UP001055784">
    <property type="component" value="Chromosome"/>
</dbReference>
<dbReference type="InterPro" id="IPR013126">
    <property type="entry name" value="Hsp_70_fam"/>
</dbReference>
<dbReference type="AlphaFoldDB" id="A0A074LD45"/>
<name>A0A074LD45_PAEPO</name>
<evidence type="ECO:0000256" key="11">
    <source>
        <dbReference type="SAM" id="Coils"/>
    </source>
</evidence>
<evidence type="ECO:0000256" key="1">
    <source>
        <dbReference type="ARBA" id="ARBA00002290"/>
    </source>
</evidence>
<dbReference type="EMBL" id="CP097770">
    <property type="protein sequence ID" value="URJ51107.1"/>
    <property type="molecule type" value="Genomic_DNA"/>
</dbReference>
<dbReference type="GO" id="GO:0140662">
    <property type="term" value="F:ATP-dependent protein folding chaperone"/>
    <property type="evidence" value="ECO:0007669"/>
    <property type="project" value="InterPro"/>
</dbReference>
<dbReference type="Gene3D" id="3.30.420.40">
    <property type="match status" value="2"/>
</dbReference>
<dbReference type="GO" id="GO:0005524">
    <property type="term" value="F:ATP binding"/>
    <property type="evidence" value="ECO:0007669"/>
    <property type="project" value="UniProtKB-UniRule"/>
</dbReference>
<dbReference type="GO" id="GO:0051082">
    <property type="term" value="F:unfolded protein binding"/>
    <property type="evidence" value="ECO:0007669"/>
    <property type="project" value="InterPro"/>
</dbReference>
<dbReference type="FunFam" id="2.60.34.10:FF:000014">
    <property type="entry name" value="Chaperone protein DnaK HSP70"/>
    <property type="match status" value="1"/>
</dbReference>
<dbReference type="PRINTS" id="PR00301">
    <property type="entry name" value="HEATSHOCK70"/>
</dbReference>
<evidence type="ECO:0000256" key="9">
    <source>
        <dbReference type="HAMAP-Rule" id="MF_00332"/>
    </source>
</evidence>
<comment type="induction">
    <text evidence="9">By stress conditions e.g. heat shock.</text>
</comment>
<keyword evidence="11" id="KW-0175">Coiled coil</keyword>
<evidence type="ECO:0000256" key="7">
    <source>
        <dbReference type="ARBA" id="ARBA00023016"/>
    </source>
</evidence>
<keyword evidence="8 9" id="KW-0143">Chaperone</keyword>
<dbReference type="SUPFAM" id="SSF100934">
    <property type="entry name" value="Heat shock protein 70kD (HSP70), C-terminal subdomain"/>
    <property type="match status" value="1"/>
</dbReference>
<dbReference type="RefSeq" id="WP_013311171.1">
    <property type="nucleotide sequence ID" value="NZ_CP015423.1"/>
</dbReference>
<dbReference type="InterPro" id="IPR018181">
    <property type="entry name" value="Heat_shock_70_CS"/>
</dbReference>
<proteinExistence type="evidence at transcript level"/>
<evidence type="ECO:0000256" key="3">
    <source>
        <dbReference type="ARBA" id="ARBA00014415"/>
    </source>
</evidence>
<dbReference type="Gene3D" id="2.60.34.10">
    <property type="entry name" value="Substrate Binding Domain Of DNAk, Chain A, domain 1"/>
    <property type="match status" value="1"/>
</dbReference>
<dbReference type="Gene3D" id="3.90.640.10">
    <property type="entry name" value="Actin, Chain A, domain 4"/>
    <property type="match status" value="1"/>
</dbReference>
<dbReference type="FunFam" id="3.30.420.40:FF:000071">
    <property type="entry name" value="Molecular chaperone DnaK"/>
    <property type="match status" value="1"/>
</dbReference>